<dbReference type="InterPro" id="IPR009908">
    <property type="entry name" value="Methylamine_util_MauE"/>
</dbReference>
<proteinExistence type="predicted"/>
<dbReference type="EMBL" id="BOML01000057">
    <property type="protein sequence ID" value="GIE05750.1"/>
    <property type="molecule type" value="Genomic_DNA"/>
</dbReference>
<sequence>MQTLAQVATASGLGAALLLVAGGLGHARGARAFAEVLGRQQLVPPSLRRAVAVTIGPAEIVLGGTAVVTWSAAPQRAAAALAVVAGCYAVFGCYTAAVKVRAPSAPCGCFGDGGPVTTLVVARAWVLAVATGVAAIAVAIGAPTPLSARLWLLAPAVLVASAGRLVPLDSTFGRPTGVVTDMSVSRESEPDAPSTSV</sequence>
<feature type="transmembrane region" description="Helical" evidence="5">
    <location>
        <begin position="124"/>
        <end position="143"/>
    </location>
</feature>
<keyword evidence="3 5" id="KW-1133">Transmembrane helix</keyword>
<evidence type="ECO:0000256" key="4">
    <source>
        <dbReference type="ARBA" id="ARBA00023136"/>
    </source>
</evidence>
<name>A0ABQ3Z7D6_9ACTN</name>
<keyword evidence="2 5" id="KW-0812">Transmembrane</keyword>
<protein>
    <recommendedName>
        <fullName evidence="6">Methylamine utilisation protein MauE domain-containing protein</fullName>
    </recommendedName>
</protein>
<evidence type="ECO:0000313" key="8">
    <source>
        <dbReference type="Proteomes" id="UP000637628"/>
    </source>
</evidence>
<feature type="transmembrane region" description="Helical" evidence="5">
    <location>
        <begin position="150"/>
        <end position="167"/>
    </location>
</feature>
<comment type="subcellular location">
    <subcellularLocation>
        <location evidence="1">Membrane</location>
        <topology evidence="1">Multi-pass membrane protein</topology>
    </subcellularLocation>
</comment>
<dbReference type="RefSeq" id="WP_203733622.1">
    <property type="nucleotide sequence ID" value="NZ_BAAATX010000009.1"/>
</dbReference>
<dbReference type="Pfam" id="PF07291">
    <property type="entry name" value="MauE"/>
    <property type="match status" value="1"/>
</dbReference>
<gene>
    <name evidence="7" type="ORF">Adu01nite_71000</name>
</gene>
<evidence type="ECO:0000256" key="1">
    <source>
        <dbReference type="ARBA" id="ARBA00004141"/>
    </source>
</evidence>
<reference evidence="7 8" key="1">
    <citation type="submission" date="2021-01" db="EMBL/GenBank/DDBJ databases">
        <title>Whole genome shotgun sequence of Actinoplanes durhamensis NBRC 14914.</title>
        <authorList>
            <person name="Komaki H."/>
            <person name="Tamura T."/>
        </authorList>
    </citation>
    <scope>NUCLEOTIDE SEQUENCE [LARGE SCALE GENOMIC DNA]</scope>
    <source>
        <strain evidence="7 8">NBRC 14914</strain>
    </source>
</reference>
<keyword evidence="8" id="KW-1185">Reference proteome</keyword>
<evidence type="ECO:0000313" key="7">
    <source>
        <dbReference type="EMBL" id="GIE05750.1"/>
    </source>
</evidence>
<feature type="domain" description="Methylamine utilisation protein MauE" evidence="6">
    <location>
        <begin position="8"/>
        <end position="135"/>
    </location>
</feature>
<feature type="transmembrane region" description="Helical" evidence="5">
    <location>
        <begin position="50"/>
        <end position="70"/>
    </location>
</feature>
<evidence type="ECO:0000256" key="2">
    <source>
        <dbReference type="ARBA" id="ARBA00022692"/>
    </source>
</evidence>
<organism evidence="7 8">
    <name type="scientific">Paractinoplanes durhamensis</name>
    <dbReference type="NCBI Taxonomy" id="113563"/>
    <lineage>
        <taxon>Bacteria</taxon>
        <taxon>Bacillati</taxon>
        <taxon>Actinomycetota</taxon>
        <taxon>Actinomycetes</taxon>
        <taxon>Micromonosporales</taxon>
        <taxon>Micromonosporaceae</taxon>
        <taxon>Paractinoplanes</taxon>
    </lineage>
</organism>
<keyword evidence="4 5" id="KW-0472">Membrane</keyword>
<evidence type="ECO:0000259" key="6">
    <source>
        <dbReference type="Pfam" id="PF07291"/>
    </source>
</evidence>
<accession>A0ABQ3Z7D6</accession>
<feature type="transmembrane region" description="Helical" evidence="5">
    <location>
        <begin position="77"/>
        <end position="97"/>
    </location>
</feature>
<evidence type="ECO:0000256" key="3">
    <source>
        <dbReference type="ARBA" id="ARBA00022989"/>
    </source>
</evidence>
<dbReference type="Proteomes" id="UP000637628">
    <property type="component" value="Unassembled WGS sequence"/>
</dbReference>
<comment type="caution">
    <text evidence="7">The sequence shown here is derived from an EMBL/GenBank/DDBJ whole genome shotgun (WGS) entry which is preliminary data.</text>
</comment>
<evidence type="ECO:0000256" key="5">
    <source>
        <dbReference type="SAM" id="Phobius"/>
    </source>
</evidence>